<gene>
    <name evidence="2" type="ORF">LTR62_004696</name>
</gene>
<organism evidence="2 3">
    <name type="scientific">Meristemomyces frigidus</name>
    <dbReference type="NCBI Taxonomy" id="1508187"/>
    <lineage>
        <taxon>Eukaryota</taxon>
        <taxon>Fungi</taxon>
        <taxon>Dikarya</taxon>
        <taxon>Ascomycota</taxon>
        <taxon>Pezizomycotina</taxon>
        <taxon>Dothideomycetes</taxon>
        <taxon>Dothideomycetidae</taxon>
        <taxon>Mycosphaerellales</taxon>
        <taxon>Teratosphaeriaceae</taxon>
        <taxon>Meristemomyces</taxon>
    </lineage>
</organism>
<dbReference type="AlphaFoldDB" id="A0AAN7TF92"/>
<comment type="caution">
    <text evidence="2">The sequence shown here is derived from an EMBL/GenBank/DDBJ whole genome shotgun (WGS) entry which is preliminary data.</text>
</comment>
<dbReference type="SUPFAM" id="SSF53474">
    <property type="entry name" value="alpha/beta-Hydrolases"/>
    <property type="match status" value="1"/>
</dbReference>
<dbReference type="Proteomes" id="UP001310890">
    <property type="component" value="Unassembled WGS sequence"/>
</dbReference>
<evidence type="ECO:0000259" key="1">
    <source>
        <dbReference type="Pfam" id="PF12697"/>
    </source>
</evidence>
<protein>
    <recommendedName>
        <fullName evidence="1">AB hydrolase-1 domain-containing protein</fullName>
    </recommendedName>
</protein>
<dbReference type="Pfam" id="PF12697">
    <property type="entry name" value="Abhydrolase_6"/>
    <property type="match status" value="1"/>
</dbReference>
<dbReference type="InterPro" id="IPR000073">
    <property type="entry name" value="AB_hydrolase_1"/>
</dbReference>
<proteinExistence type="predicted"/>
<dbReference type="InterPro" id="IPR029058">
    <property type="entry name" value="AB_hydrolase_fold"/>
</dbReference>
<feature type="domain" description="AB hydrolase-1" evidence="1">
    <location>
        <begin position="71"/>
        <end position="371"/>
    </location>
</feature>
<name>A0AAN7TF92_9PEZI</name>
<evidence type="ECO:0000313" key="3">
    <source>
        <dbReference type="Proteomes" id="UP001310890"/>
    </source>
</evidence>
<dbReference type="EMBL" id="JAVRRL010000036">
    <property type="protein sequence ID" value="KAK5111776.1"/>
    <property type="molecule type" value="Genomic_DNA"/>
</dbReference>
<dbReference type="Gene3D" id="3.40.50.1820">
    <property type="entry name" value="alpha/beta hydrolase"/>
    <property type="match status" value="1"/>
</dbReference>
<evidence type="ECO:0000313" key="2">
    <source>
        <dbReference type="EMBL" id="KAK5111776.1"/>
    </source>
</evidence>
<sequence>MPYSKIIAPKLQTTDIFLVKTHEFPAQHIREYARGTRNCEEAVLYLEAKQYIPLSNPEPGPDDVTILASAGIGFPKELYEVLFEHLLTAANHLRWRIRSIWIVDASNQGASGVLNERILGDEPSSFNQARDMLHMINAFRSDFVPPIVGLGHSMGATSLLQLSLIHPRLLASLVLFDPILGSVGEEFANMFYRNSLRPDLWHSPGEAEEYFRQLWKKWDPRVTELWMQYGLRDTPTVLYPQPGQVTLRTTKAQEGWLYGRPAFAMPPGSDTPSPPLRAKYPDMNHSIHTLHPFYRPEDAIIWADLPRIRPSVLYVAPSTRPGTSEKTLAVKVNRTGTGLGGSGGVSIGRVASTVVDDVGHNMPFEKPRDCAVIAAEWIGRELQSWRRDRRDAEQSRDDKSVGMLALSEEWVRRAKVFYDNVKRARAAKL</sequence>
<accession>A0AAN7TF92</accession>
<reference evidence="2" key="1">
    <citation type="submission" date="2023-08" db="EMBL/GenBank/DDBJ databases">
        <title>Black Yeasts Isolated from many extreme environments.</title>
        <authorList>
            <person name="Coleine C."/>
            <person name="Stajich J.E."/>
            <person name="Selbmann L."/>
        </authorList>
    </citation>
    <scope>NUCLEOTIDE SEQUENCE</scope>
    <source>
        <strain evidence="2">CCFEE 5401</strain>
    </source>
</reference>